<dbReference type="CDD" id="cd00383">
    <property type="entry name" value="trans_reg_C"/>
    <property type="match status" value="1"/>
</dbReference>
<dbReference type="SMART" id="SM00862">
    <property type="entry name" value="Trans_reg_C"/>
    <property type="match status" value="1"/>
</dbReference>
<evidence type="ECO:0000256" key="5">
    <source>
        <dbReference type="PROSITE-ProRule" id="PRU01091"/>
    </source>
</evidence>
<keyword evidence="2" id="KW-0805">Transcription regulation</keyword>
<dbReference type="Pfam" id="PF03704">
    <property type="entry name" value="BTAD"/>
    <property type="match status" value="1"/>
</dbReference>
<protein>
    <recommendedName>
        <fullName evidence="7">OmpR/PhoB-type domain-containing protein</fullName>
    </recommendedName>
</protein>
<comment type="caution">
    <text evidence="8">The sequence shown here is derived from an EMBL/GenBank/DDBJ whole genome shotgun (WGS) entry which is preliminary data.</text>
</comment>
<evidence type="ECO:0000313" key="9">
    <source>
        <dbReference type="Proteomes" id="UP001144280"/>
    </source>
</evidence>
<dbReference type="Pfam" id="PF00486">
    <property type="entry name" value="Trans_reg_C"/>
    <property type="match status" value="1"/>
</dbReference>
<name>A0ABQ5QKU1_9ACTN</name>
<dbReference type="InterPro" id="IPR016032">
    <property type="entry name" value="Sig_transdc_resp-reg_C-effctor"/>
</dbReference>
<dbReference type="Gene3D" id="1.25.40.10">
    <property type="entry name" value="Tetratricopeptide repeat domain"/>
    <property type="match status" value="1"/>
</dbReference>
<evidence type="ECO:0000256" key="4">
    <source>
        <dbReference type="ARBA" id="ARBA00023163"/>
    </source>
</evidence>
<dbReference type="EMBL" id="BSDI01000001">
    <property type="protein sequence ID" value="GLH94833.1"/>
    <property type="molecule type" value="Genomic_DNA"/>
</dbReference>
<dbReference type="InterPro" id="IPR001867">
    <property type="entry name" value="OmpR/PhoB-type_DNA-bd"/>
</dbReference>
<keyword evidence="9" id="KW-1185">Reference proteome</keyword>
<dbReference type="InterPro" id="IPR011990">
    <property type="entry name" value="TPR-like_helical_dom_sf"/>
</dbReference>
<keyword evidence="4" id="KW-0804">Transcription</keyword>
<keyword evidence="6" id="KW-1133">Transmembrane helix</keyword>
<dbReference type="InterPro" id="IPR005158">
    <property type="entry name" value="BTAD"/>
</dbReference>
<dbReference type="Proteomes" id="UP001144280">
    <property type="component" value="Unassembled WGS sequence"/>
</dbReference>
<feature type="domain" description="OmpR/PhoB-type" evidence="7">
    <location>
        <begin position="17"/>
        <end position="124"/>
    </location>
</feature>
<reference evidence="8" key="1">
    <citation type="submission" date="2022-12" db="EMBL/GenBank/DDBJ databases">
        <title>New Phytohabitans aurantiacus sp. RD004123 nov., an actinomycete isolated from soil.</title>
        <authorList>
            <person name="Triningsih D.W."/>
            <person name="Harunari E."/>
            <person name="Igarashi Y."/>
        </authorList>
    </citation>
    <scope>NUCLEOTIDE SEQUENCE</scope>
    <source>
        <strain evidence="8">RD004123</strain>
    </source>
</reference>
<sequence>MLPRAAVLLPHAAVLLNGPGQRGGVALKRFEILGPVRAFDGVQELDLGPTKQRAVLAVLLLNANKPVSTTQIIDSVWQDDPPENGANVVQKYIAGLRRVLEPERSPRTPGQLLTFTPAGYVLTVPGGGLDADEFHERVRRSRAEWLDGRLAPAAAEMRSALALWRAEALAGLSGPVFDSARDRLTEARASALEAWAEIELEQGGHATLVPELARLVAEYPLREQLRYVQMLALYRSGRQAEALAAYRDARAYLSDEFGVEPGERLQQLHQRILRSDPALAPAEDPSIVVMAPASPPIPAVALGSVPVSPPWAPPPPYLAHRPPPRPSSAQGWMVAAKIGAVALPVLSLGTLTWMVFLTYAVHRRSKLLGLVSAGYLLLAVTGCVIADLTTEESESSGWFGFAMFAMMVATLGGSVHLALLSFVMPSRARTDPHHIVQIEQRARRQQALQLASQYPAVARELNIGRPDLPRVFDDGGLIDINAAPVEVLAGLPGMTSQLAQRIVAERQFRGGFTSIDDLVLRGAIPIDLANALREHAVALR</sequence>
<dbReference type="CDD" id="cd15831">
    <property type="entry name" value="BTAD"/>
    <property type="match status" value="1"/>
</dbReference>
<keyword evidence="6" id="KW-0812">Transmembrane</keyword>
<evidence type="ECO:0000313" key="8">
    <source>
        <dbReference type="EMBL" id="GLH94833.1"/>
    </source>
</evidence>
<evidence type="ECO:0000259" key="7">
    <source>
        <dbReference type="PROSITE" id="PS51755"/>
    </source>
</evidence>
<dbReference type="PANTHER" id="PTHR35807:SF1">
    <property type="entry name" value="TRANSCRIPTIONAL REGULATOR REDD"/>
    <property type="match status" value="1"/>
</dbReference>
<evidence type="ECO:0000256" key="2">
    <source>
        <dbReference type="ARBA" id="ARBA00023015"/>
    </source>
</evidence>
<dbReference type="SUPFAM" id="SSF46894">
    <property type="entry name" value="C-terminal effector domain of the bipartite response regulators"/>
    <property type="match status" value="1"/>
</dbReference>
<dbReference type="InterPro" id="IPR051677">
    <property type="entry name" value="AfsR-DnrI-RedD_regulator"/>
</dbReference>
<dbReference type="PROSITE" id="PS51755">
    <property type="entry name" value="OMPR_PHOB"/>
    <property type="match status" value="1"/>
</dbReference>
<dbReference type="PANTHER" id="PTHR35807">
    <property type="entry name" value="TRANSCRIPTIONAL REGULATOR REDD-RELATED"/>
    <property type="match status" value="1"/>
</dbReference>
<feature type="transmembrane region" description="Helical" evidence="6">
    <location>
        <begin position="398"/>
        <end position="423"/>
    </location>
</feature>
<keyword evidence="6" id="KW-0472">Membrane</keyword>
<dbReference type="InterPro" id="IPR036388">
    <property type="entry name" value="WH-like_DNA-bd_sf"/>
</dbReference>
<dbReference type="SUPFAM" id="SSF47781">
    <property type="entry name" value="RuvA domain 2-like"/>
    <property type="match status" value="1"/>
</dbReference>
<dbReference type="Gene3D" id="1.10.150.280">
    <property type="entry name" value="AF1531-like domain"/>
    <property type="match status" value="1"/>
</dbReference>
<feature type="transmembrane region" description="Helical" evidence="6">
    <location>
        <begin position="367"/>
        <end position="386"/>
    </location>
</feature>
<proteinExistence type="inferred from homology"/>
<comment type="similarity">
    <text evidence="1">Belongs to the AfsR/DnrI/RedD regulatory family.</text>
</comment>
<dbReference type="InterPro" id="IPR010994">
    <property type="entry name" value="RuvA_2-like"/>
</dbReference>
<accession>A0ABQ5QKU1</accession>
<gene>
    <name evidence="8" type="ORF">Pa4123_01050</name>
</gene>
<feature type="transmembrane region" description="Helical" evidence="6">
    <location>
        <begin position="332"/>
        <end position="360"/>
    </location>
</feature>
<evidence type="ECO:0000256" key="1">
    <source>
        <dbReference type="ARBA" id="ARBA00005820"/>
    </source>
</evidence>
<dbReference type="Pfam" id="PF12836">
    <property type="entry name" value="HHH_3"/>
    <property type="match status" value="1"/>
</dbReference>
<dbReference type="SUPFAM" id="SSF48452">
    <property type="entry name" value="TPR-like"/>
    <property type="match status" value="1"/>
</dbReference>
<dbReference type="SMART" id="SM01043">
    <property type="entry name" value="BTAD"/>
    <property type="match status" value="1"/>
</dbReference>
<dbReference type="Gene3D" id="1.10.10.10">
    <property type="entry name" value="Winged helix-like DNA-binding domain superfamily/Winged helix DNA-binding domain"/>
    <property type="match status" value="1"/>
</dbReference>
<evidence type="ECO:0000256" key="6">
    <source>
        <dbReference type="SAM" id="Phobius"/>
    </source>
</evidence>
<feature type="DNA-binding region" description="OmpR/PhoB-type" evidence="5">
    <location>
        <begin position="17"/>
        <end position="124"/>
    </location>
</feature>
<keyword evidence="3 5" id="KW-0238">DNA-binding</keyword>
<organism evidence="8 9">
    <name type="scientific">Phytohabitans aurantiacus</name>
    <dbReference type="NCBI Taxonomy" id="3016789"/>
    <lineage>
        <taxon>Bacteria</taxon>
        <taxon>Bacillati</taxon>
        <taxon>Actinomycetota</taxon>
        <taxon>Actinomycetes</taxon>
        <taxon>Micromonosporales</taxon>
        <taxon>Micromonosporaceae</taxon>
    </lineage>
</organism>
<evidence type="ECO:0000256" key="3">
    <source>
        <dbReference type="ARBA" id="ARBA00023125"/>
    </source>
</evidence>